<dbReference type="InterPro" id="IPR001667">
    <property type="entry name" value="DDH_dom"/>
</dbReference>
<evidence type="ECO:0000256" key="2">
    <source>
        <dbReference type="ARBA" id="ARBA00019841"/>
    </source>
</evidence>
<comment type="similarity">
    <text evidence="1">Belongs to the RecJ family.</text>
</comment>
<evidence type="ECO:0000256" key="6">
    <source>
        <dbReference type="SAM" id="Coils"/>
    </source>
</evidence>
<evidence type="ECO:0000256" key="4">
    <source>
        <dbReference type="ARBA" id="ARBA00022801"/>
    </source>
</evidence>
<keyword evidence="11" id="KW-1185">Reference proteome</keyword>
<dbReference type="InterPro" id="IPR003156">
    <property type="entry name" value="DHHA1_dom"/>
</dbReference>
<dbReference type="Proteomes" id="UP000322530">
    <property type="component" value="Unassembled WGS sequence"/>
</dbReference>
<dbReference type="PANTHER" id="PTHR30255:SF2">
    <property type="entry name" value="SINGLE-STRANDED-DNA-SPECIFIC EXONUCLEASE RECJ"/>
    <property type="match status" value="1"/>
</dbReference>
<dbReference type="OrthoDB" id="9809852at2"/>
<dbReference type="Pfam" id="PF01368">
    <property type="entry name" value="DHH"/>
    <property type="match status" value="1"/>
</dbReference>
<evidence type="ECO:0000259" key="7">
    <source>
        <dbReference type="Pfam" id="PF01368"/>
    </source>
</evidence>
<dbReference type="Pfam" id="PF02272">
    <property type="entry name" value="DHHA1"/>
    <property type="match status" value="1"/>
</dbReference>
<evidence type="ECO:0000259" key="9">
    <source>
        <dbReference type="Pfam" id="PF17768"/>
    </source>
</evidence>
<evidence type="ECO:0000256" key="1">
    <source>
        <dbReference type="ARBA" id="ARBA00005915"/>
    </source>
</evidence>
<comment type="caution">
    <text evidence="10">The sequence shown here is derived from an EMBL/GenBank/DDBJ whole genome shotgun (WGS) entry which is preliminary data.</text>
</comment>
<evidence type="ECO:0000259" key="8">
    <source>
        <dbReference type="Pfam" id="PF02272"/>
    </source>
</evidence>
<dbReference type="GO" id="GO:0006281">
    <property type="term" value="P:DNA repair"/>
    <property type="evidence" value="ECO:0007669"/>
    <property type="project" value="InterPro"/>
</dbReference>
<gene>
    <name evidence="10" type="ORF">KDI_28760</name>
</gene>
<dbReference type="GO" id="GO:0003676">
    <property type="term" value="F:nucleic acid binding"/>
    <property type="evidence" value="ECO:0007669"/>
    <property type="project" value="InterPro"/>
</dbReference>
<dbReference type="Pfam" id="PF17768">
    <property type="entry name" value="RecJ_OB"/>
    <property type="match status" value="1"/>
</dbReference>
<dbReference type="EMBL" id="BIXY01000040">
    <property type="protein sequence ID" value="GCF09312.1"/>
    <property type="molecule type" value="Genomic_DNA"/>
</dbReference>
<dbReference type="SUPFAM" id="SSF64182">
    <property type="entry name" value="DHH phosphoesterases"/>
    <property type="match status" value="1"/>
</dbReference>
<keyword evidence="4" id="KW-0378">Hydrolase</keyword>
<dbReference type="GO" id="GO:0008409">
    <property type="term" value="F:5'-3' exonuclease activity"/>
    <property type="evidence" value="ECO:0007669"/>
    <property type="project" value="InterPro"/>
</dbReference>
<accession>A0A5A5TCX7</accession>
<keyword evidence="6" id="KW-0175">Coiled coil</keyword>
<dbReference type="Gene3D" id="3.90.1640.30">
    <property type="match status" value="1"/>
</dbReference>
<proteinExistence type="inferred from homology"/>
<dbReference type="InterPro" id="IPR051673">
    <property type="entry name" value="SSDNA_exonuclease_RecJ"/>
</dbReference>
<feature type="coiled-coil region" evidence="6">
    <location>
        <begin position="312"/>
        <end position="339"/>
    </location>
</feature>
<dbReference type="PANTHER" id="PTHR30255">
    <property type="entry name" value="SINGLE-STRANDED-DNA-SPECIFIC EXONUCLEASE RECJ"/>
    <property type="match status" value="1"/>
</dbReference>
<sequence>MELSSHLAATWEIKPRLDDAFFAELKHTNITPIQAQLLANRGIHDIKEMQAFIAASYEDTRDPLTLIDMPRAVARILQAIEQEEHITVYGDYDADGVTSSALLYRVLRQLKHPTAELDHYIPNRLKNGCGLNDNAIEIFKKRGTRLIITTDCASSDVSQVELANSLGIDIIITDHHHPPTELPKAYAMVNPWRPDCNYGERNLCGVGIAFKLAQALYRAYKRPTEEEMELLDLVAIGTIADIAPLLGENHTYVRLGLERLNATRKPGLQALIRNANLQPGKIRERDIAFGIAPCINAAGRMKEASIAFELLVTDDSAEAERIAEELKQLNIQRQQETEVLVNTVREQASNYPNDAVVLVHGENWHEGIIGLVAGKMAEELDKPVLVLSDDPERQTSRGSARSQKGFNIIEALRDFSSQLERYGGHKQAAGFTILSERVETLRAHLLRWQKNDGATTALIDGSNMPDPTGIVTEQESSETAPPLTPRMVDLTITQMSKLDYKTYKELRQLAPFGAGNPEPLFAIERLRLLNARASGPNRQNMLMRLAVPQKGSDPQTAQQPSRQEILPNGIYTRGASEIARFQNVNEVDVIFRLSSAENDSKPDVWLKILDVEPSN</sequence>
<dbReference type="Gene3D" id="2.40.50.460">
    <property type="match status" value="1"/>
</dbReference>
<dbReference type="InterPro" id="IPR038763">
    <property type="entry name" value="DHH_sf"/>
</dbReference>
<evidence type="ECO:0000256" key="3">
    <source>
        <dbReference type="ARBA" id="ARBA00022722"/>
    </source>
</evidence>
<evidence type="ECO:0000313" key="10">
    <source>
        <dbReference type="EMBL" id="GCF09312.1"/>
    </source>
</evidence>
<evidence type="ECO:0000313" key="11">
    <source>
        <dbReference type="Proteomes" id="UP000322530"/>
    </source>
</evidence>
<dbReference type="InterPro" id="IPR041122">
    <property type="entry name" value="RecJ_OB"/>
</dbReference>
<reference evidence="10 11" key="1">
    <citation type="submission" date="2019-01" db="EMBL/GenBank/DDBJ databases">
        <title>Draft genome sequence of Dictyobacter sp. Uno17.</title>
        <authorList>
            <person name="Wang C.M."/>
            <person name="Zheng Y."/>
            <person name="Sakai Y."/>
            <person name="Abe K."/>
            <person name="Yokota A."/>
            <person name="Yabe S."/>
        </authorList>
    </citation>
    <scope>NUCLEOTIDE SEQUENCE [LARGE SCALE GENOMIC DNA]</scope>
    <source>
        <strain evidence="10 11">Uno17</strain>
    </source>
</reference>
<feature type="domain" description="DDH" evidence="7">
    <location>
        <begin position="86"/>
        <end position="238"/>
    </location>
</feature>
<feature type="domain" description="RecJ OB" evidence="9">
    <location>
        <begin position="494"/>
        <end position="548"/>
    </location>
</feature>
<dbReference type="RefSeq" id="WP_149402257.1">
    <property type="nucleotide sequence ID" value="NZ_BIXY01000040.1"/>
</dbReference>
<keyword evidence="3" id="KW-0540">Nuclease</keyword>
<dbReference type="NCBIfam" id="TIGR00644">
    <property type="entry name" value="recJ"/>
    <property type="match status" value="1"/>
</dbReference>
<organism evidence="10 11">
    <name type="scientific">Dictyobacter arantiisoli</name>
    <dbReference type="NCBI Taxonomy" id="2014874"/>
    <lineage>
        <taxon>Bacteria</taxon>
        <taxon>Bacillati</taxon>
        <taxon>Chloroflexota</taxon>
        <taxon>Ktedonobacteria</taxon>
        <taxon>Ktedonobacterales</taxon>
        <taxon>Dictyobacteraceae</taxon>
        <taxon>Dictyobacter</taxon>
    </lineage>
</organism>
<keyword evidence="5 10" id="KW-0269">Exonuclease</keyword>
<dbReference type="GO" id="GO:0006310">
    <property type="term" value="P:DNA recombination"/>
    <property type="evidence" value="ECO:0007669"/>
    <property type="project" value="InterPro"/>
</dbReference>
<protein>
    <recommendedName>
        <fullName evidence="2">Single-stranded-DNA-specific exonuclease RecJ</fullName>
    </recommendedName>
</protein>
<name>A0A5A5TCX7_9CHLR</name>
<evidence type="ECO:0000256" key="5">
    <source>
        <dbReference type="ARBA" id="ARBA00022839"/>
    </source>
</evidence>
<dbReference type="InterPro" id="IPR004610">
    <property type="entry name" value="RecJ"/>
</dbReference>
<dbReference type="Gene3D" id="3.10.310.30">
    <property type="match status" value="1"/>
</dbReference>
<feature type="domain" description="DHHA1" evidence="8">
    <location>
        <begin position="357"/>
        <end position="450"/>
    </location>
</feature>
<dbReference type="AlphaFoldDB" id="A0A5A5TCX7"/>